<keyword evidence="2" id="KW-0732">Signal</keyword>
<protein>
    <recommendedName>
        <fullName evidence="5">Secreted protein</fullName>
    </recommendedName>
</protein>
<dbReference type="Proteomes" id="UP001321473">
    <property type="component" value="Unassembled WGS sequence"/>
</dbReference>
<feature type="chain" id="PRO_5042934199" description="Secreted protein" evidence="2">
    <location>
        <begin position="23"/>
        <end position="106"/>
    </location>
</feature>
<name>A0AAQ4F7Q4_AMBAM</name>
<evidence type="ECO:0000256" key="2">
    <source>
        <dbReference type="SAM" id="SignalP"/>
    </source>
</evidence>
<dbReference type="EMBL" id="JARKHS020006429">
    <property type="protein sequence ID" value="KAK8782668.1"/>
    <property type="molecule type" value="Genomic_DNA"/>
</dbReference>
<comment type="caution">
    <text evidence="3">The sequence shown here is derived from an EMBL/GenBank/DDBJ whole genome shotgun (WGS) entry which is preliminary data.</text>
</comment>
<keyword evidence="4" id="KW-1185">Reference proteome</keyword>
<evidence type="ECO:0000313" key="4">
    <source>
        <dbReference type="Proteomes" id="UP001321473"/>
    </source>
</evidence>
<accession>A0AAQ4F7Q4</accession>
<evidence type="ECO:0000313" key="3">
    <source>
        <dbReference type="EMBL" id="KAK8782668.1"/>
    </source>
</evidence>
<sequence>MATMRFVAFSLALCLLVGLATARKRGPTKRPPRNRPEGFPSRDPGSEIIPYTSERSDPSGDSASEIISYTSERSDPSGDSGKGGEKEKNKNRRNRRKRRDIIPYVA</sequence>
<feature type="region of interest" description="Disordered" evidence="1">
    <location>
        <begin position="21"/>
        <end position="106"/>
    </location>
</feature>
<gene>
    <name evidence="3" type="ORF">V5799_015993</name>
</gene>
<feature type="compositionally biased region" description="Polar residues" evidence="1">
    <location>
        <begin position="59"/>
        <end position="71"/>
    </location>
</feature>
<evidence type="ECO:0008006" key="5">
    <source>
        <dbReference type="Google" id="ProtNLM"/>
    </source>
</evidence>
<reference evidence="3 4" key="1">
    <citation type="journal article" date="2023" name="Arcadia Sci">
        <title>De novo assembly of a long-read Amblyomma americanum tick genome.</title>
        <authorList>
            <person name="Chou S."/>
            <person name="Poskanzer K.E."/>
            <person name="Rollins M."/>
            <person name="Thuy-Boun P.S."/>
        </authorList>
    </citation>
    <scope>NUCLEOTIDE SEQUENCE [LARGE SCALE GENOMIC DNA]</scope>
    <source>
        <strain evidence="3">F_SG_1</strain>
        <tissue evidence="3">Salivary glands</tissue>
    </source>
</reference>
<feature type="compositionally biased region" description="Basic residues" evidence="1">
    <location>
        <begin position="22"/>
        <end position="33"/>
    </location>
</feature>
<organism evidence="3 4">
    <name type="scientific">Amblyomma americanum</name>
    <name type="common">Lone star tick</name>
    <dbReference type="NCBI Taxonomy" id="6943"/>
    <lineage>
        <taxon>Eukaryota</taxon>
        <taxon>Metazoa</taxon>
        <taxon>Ecdysozoa</taxon>
        <taxon>Arthropoda</taxon>
        <taxon>Chelicerata</taxon>
        <taxon>Arachnida</taxon>
        <taxon>Acari</taxon>
        <taxon>Parasitiformes</taxon>
        <taxon>Ixodida</taxon>
        <taxon>Ixodoidea</taxon>
        <taxon>Ixodidae</taxon>
        <taxon>Amblyomminae</taxon>
        <taxon>Amblyomma</taxon>
    </lineage>
</organism>
<evidence type="ECO:0000256" key="1">
    <source>
        <dbReference type="SAM" id="MobiDB-lite"/>
    </source>
</evidence>
<feature type="compositionally biased region" description="Basic residues" evidence="1">
    <location>
        <begin position="89"/>
        <end position="99"/>
    </location>
</feature>
<feature type="compositionally biased region" description="Basic and acidic residues" evidence="1">
    <location>
        <begin position="72"/>
        <end position="88"/>
    </location>
</feature>
<dbReference type="AlphaFoldDB" id="A0AAQ4F7Q4"/>
<proteinExistence type="predicted"/>
<feature type="signal peptide" evidence="2">
    <location>
        <begin position="1"/>
        <end position="22"/>
    </location>
</feature>